<dbReference type="NCBIfam" id="TIGR02887">
    <property type="entry name" value="spore_ger_x_C"/>
    <property type="match status" value="1"/>
</dbReference>
<keyword evidence="4" id="KW-0732">Signal</keyword>
<keyword evidence="3" id="KW-0309">Germination</keyword>
<organism evidence="10 11">
    <name type="scientific">Clostridium polyendosporum</name>
    <dbReference type="NCBI Taxonomy" id="69208"/>
    <lineage>
        <taxon>Bacteria</taxon>
        <taxon>Bacillati</taxon>
        <taxon>Bacillota</taxon>
        <taxon>Clostridia</taxon>
        <taxon>Eubacteriales</taxon>
        <taxon>Clostridiaceae</taxon>
        <taxon>Clostridium</taxon>
    </lineage>
</organism>
<dbReference type="InterPro" id="IPR008844">
    <property type="entry name" value="Spore_GerAC-like"/>
</dbReference>
<dbReference type="Gene3D" id="3.30.300.210">
    <property type="entry name" value="Nutrient germinant receptor protein C, domain 3"/>
    <property type="match status" value="1"/>
</dbReference>
<evidence type="ECO:0000256" key="6">
    <source>
        <dbReference type="ARBA" id="ARBA00023139"/>
    </source>
</evidence>
<comment type="similarity">
    <text evidence="2">Belongs to the GerABKC lipoprotein family.</text>
</comment>
<proteinExistence type="inferred from homology"/>
<dbReference type="InterPro" id="IPR046953">
    <property type="entry name" value="Spore_GerAC-like_C"/>
</dbReference>
<evidence type="ECO:0000313" key="10">
    <source>
        <dbReference type="EMBL" id="GIM29462.1"/>
    </source>
</evidence>
<dbReference type="InterPro" id="IPR038501">
    <property type="entry name" value="Spore_GerAC_C_sf"/>
</dbReference>
<evidence type="ECO:0000256" key="5">
    <source>
        <dbReference type="ARBA" id="ARBA00023136"/>
    </source>
</evidence>
<evidence type="ECO:0000256" key="3">
    <source>
        <dbReference type="ARBA" id="ARBA00022544"/>
    </source>
</evidence>
<feature type="domain" description="Spore germination GerAC-like C-terminal" evidence="8">
    <location>
        <begin position="210"/>
        <end position="364"/>
    </location>
</feature>
<reference evidence="10" key="1">
    <citation type="submission" date="2021-03" db="EMBL/GenBank/DDBJ databases">
        <title>Taxonomic study of Clostridium polyendosporum from meadow-gley soil under rice.</title>
        <authorList>
            <person name="Kobayashi H."/>
            <person name="Tanizawa Y."/>
            <person name="Yagura M."/>
        </authorList>
    </citation>
    <scope>NUCLEOTIDE SEQUENCE</scope>
    <source>
        <strain evidence="10">JCM 30710</strain>
    </source>
</reference>
<keyword evidence="11" id="KW-1185">Reference proteome</keyword>
<keyword evidence="5" id="KW-0472">Membrane</keyword>
<name>A0A919VGR6_9CLOT</name>
<gene>
    <name evidence="10" type="ORF">CPJCM30710_21280</name>
</gene>
<evidence type="ECO:0000313" key="11">
    <source>
        <dbReference type="Proteomes" id="UP000679179"/>
    </source>
</evidence>
<comment type="caution">
    <text evidence="10">The sequence shown here is derived from an EMBL/GenBank/DDBJ whole genome shotgun (WGS) entry which is preliminary data.</text>
</comment>
<evidence type="ECO:0000259" key="9">
    <source>
        <dbReference type="Pfam" id="PF25198"/>
    </source>
</evidence>
<evidence type="ECO:0000256" key="1">
    <source>
        <dbReference type="ARBA" id="ARBA00004635"/>
    </source>
</evidence>
<evidence type="ECO:0000256" key="4">
    <source>
        <dbReference type="ARBA" id="ARBA00022729"/>
    </source>
</evidence>
<feature type="domain" description="Spore germination protein N-terminal" evidence="9">
    <location>
        <begin position="26"/>
        <end position="186"/>
    </location>
</feature>
<evidence type="ECO:0000256" key="2">
    <source>
        <dbReference type="ARBA" id="ARBA00007886"/>
    </source>
</evidence>
<accession>A0A919VGR6</accession>
<dbReference type="Pfam" id="PF05504">
    <property type="entry name" value="Spore_GerAC"/>
    <property type="match status" value="1"/>
</dbReference>
<evidence type="ECO:0000256" key="7">
    <source>
        <dbReference type="ARBA" id="ARBA00023288"/>
    </source>
</evidence>
<comment type="subcellular location">
    <subcellularLocation>
        <location evidence="1">Membrane</location>
        <topology evidence="1">Lipid-anchor</topology>
    </subcellularLocation>
</comment>
<dbReference type="GO" id="GO:0009847">
    <property type="term" value="P:spore germination"/>
    <property type="evidence" value="ECO:0007669"/>
    <property type="project" value="InterPro"/>
</dbReference>
<dbReference type="Pfam" id="PF25198">
    <property type="entry name" value="Spore_GerAC_N"/>
    <property type="match status" value="1"/>
</dbReference>
<dbReference type="RefSeq" id="WP_212904160.1">
    <property type="nucleotide sequence ID" value="NZ_BOPZ01000017.1"/>
</dbReference>
<protein>
    <submittedName>
        <fullName evidence="10">Germination protein</fullName>
    </submittedName>
</protein>
<dbReference type="AlphaFoldDB" id="A0A919VGR6"/>
<dbReference type="Proteomes" id="UP000679179">
    <property type="component" value="Unassembled WGS sequence"/>
</dbReference>
<sequence length="374" mass="42399">MKKINRFFSLILMIISLTVFSGCFSYEDINRLAFATSIIFDSGEGGDTVIYLDCAKPYRSANESSEKGRRIIYKGKGKTVFEAIRNANLSSSSRISLTQCRAYIFSEKAARDGVERYIDFLDRENSVIKRPDVFVYFGDVENLLKTVEGDEEYLGVYISDLVAKTNTTPRTIDTSLNDYLTLRTSGANVIVIGALEMVKDVKDKRVELRGGAVLSNDKLAAKIDVDEAQSYNFLNDKVRSGTLEINNPQNSDSFITLEIVRSKTKTDLKYDGERIKLHKDLFVRCNIAEAQKRFLVNEEVLKFLKKNEEENIKKYLGMVFEQYKSKELDVFQIGRMLEIKYPNTVVKGDPLAITDLVVNVNVDIEGPSTNKDTY</sequence>
<dbReference type="PANTHER" id="PTHR35789:SF1">
    <property type="entry name" value="SPORE GERMINATION PROTEIN B3"/>
    <property type="match status" value="1"/>
</dbReference>
<evidence type="ECO:0000259" key="8">
    <source>
        <dbReference type="Pfam" id="PF05504"/>
    </source>
</evidence>
<keyword evidence="7" id="KW-0449">Lipoprotein</keyword>
<keyword evidence="6" id="KW-0564">Palmitate</keyword>
<dbReference type="PANTHER" id="PTHR35789">
    <property type="entry name" value="SPORE GERMINATION PROTEIN B3"/>
    <property type="match status" value="1"/>
</dbReference>
<dbReference type="PROSITE" id="PS51257">
    <property type="entry name" value="PROKAR_LIPOPROTEIN"/>
    <property type="match status" value="1"/>
</dbReference>
<dbReference type="InterPro" id="IPR057336">
    <property type="entry name" value="GerAC_N"/>
</dbReference>
<dbReference type="EMBL" id="BOPZ01000017">
    <property type="protein sequence ID" value="GIM29462.1"/>
    <property type="molecule type" value="Genomic_DNA"/>
</dbReference>
<dbReference type="GO" id="GO:0016020">
    <property type="term" value="C:membrane"/>
    <property type="evidence" value="ECO:0007669"/>
    <property type="project" value="UniProtKB-SubCell"/>
</dbReference>